<dbReference type="AlphaFoldDB" id="A0A6B0GM72"/>
<dbReference type="GO" id="GO:0015833">
    <property type="term" value="P:peptide transport"/>
    <property type="evidence" value="ECO:0007669"/>
    <property type="project" value="TreeGrafter"/>
</dbReference>
<comment type="caution">
    <text evidence="6">The sequence shown here is derived from an EMBL/GenBank/DDBJ whole genome shotgun (WGS) entry which is preliminary data.</text>
</comment>
<accession>A0A6B0GM72</accession>
<dbReference type="PANTHER" id="PTHR30290:SF9">
    <property type="entry name" value="OLIGOPEPTIDE-BINDING PROTEIN APPA"/>
    <property type="match status" value="1"/>
</dbReference>
<proteinExistence type="inferred from homology"/>
<evidence type="ECO:0000313" key="6">
    <source>
        <dbReference type="EMBL" id="MWG35001.1"/>
    </source>
</evidence>
<evidence type="ECO:0000256" key="4">
    <source>
        <dbReference type="SAM" id="MobiDB-lite"/>
    </source>
</evidence>
<dbReference type="Gene3D" id="3.10.105.10">
    <property type="entry name" value="Dipeptide-binding Protein, Domain 3"/>
    <property type="match status" value="1"/>
</dbReference>
<keyword evidence="3" id="KW-0732">Signal</keyword>
<name>A0A6B0GM72_9EURY</name>
<evidence type="ECO:0000259" key="5">
    <source>
        <dbReference type="Pfam" id="PF00496"/>
    </source>
</evidence>
<evidence type="ECO:0000313" key="7">
    <source>
        <dbReference type="Proteomes" id="UP000451471"/>
    </source>
</evidence>
<dbReference type="InterPro" id="IPR000914">
    <property type="entry name" value="SBP_5_dom"/>
</dbReference>
<feature type="compositionally biased region" description="Low complexity" evidence="4">
    <location>
        <begin position="16"/>
        <end position="25"/>
    </location>
</feature>
<gene>
    <name evidence="6" type="ORF">GQS65_10965</name>
</gene>
<dbReference type="GO" id="GO:1904680">
    <property type="term" value="F:peptide transmembrane transporter activity"/>
    <property type="evidence" value="ECO:0007669"/>
    <property type="project" value="TreeGrafter"/>
</dbReference>
<dbReference type="Pfam" id="PF00496">
    <property type="entry name" value="SBP_bac_5"/>
    <property type="match status" value="1"/>
</dbReference>
<dbReference type="SUPFAM" id="SSF53850">
    <property type="entry name" value="Periplasmic binding protein-like II"/>
    <property type="match status" value="1"/>
</dbReference>
<sequence>MLELTAGGTAVALAGCSGNSGTNTDGPGGTDTGDGTGTNDGTNTGTSGGGGTYNTYTDANPQDVQFNRLSEALGDWPIHSSMFLWMTNAVDSTGTVFGIGARDWTVDGQTLTVSLNENHQWQDGKSVTADDWIFQYELEQFVAEGGRNVAAKYEWTENIEATGEHELTFELNAPLAPEFAADEILYEFLWAHPPTFQEYHDQFTSASGDSEIQEARNALNDFRWEDPIYPGALQYVSSNPQRMVLEVHQNYPFEEVQQQYSDATDDDITDWGTPNLDQVNFKFAPDSNKVLQESKAGNVDGGYGIGPFSRENPPISDDYRVVAYSTGFGQGLWFNFWSEEVAGDNAGLEWFKIPEVRQALAHVIDRKAVGRQLMPSPDSVKDDVMTGMNASQEEQYVSQEVMDQLNPYEQSTEKATQLLESAGFSKEGGNWITPDGDQFSIRFRTASSVNTYVKATDVATSNLNQFGIATQTATASGSEFFSADPAERGYQMTPGWSFGGAGPGPANTETFMYQRPRSAVGGGDGLNDYLPGMSHEEEVLEVPPIGQPDSDERIEVNPHETIRALALNSTSDEEKQELLDEIAWATNWWVPKISCAENVYTALINPSKFKYPPEGAQSLTARPTHPMIFQLGIVDGK</sequence>
<keyword evidence="7" id="KW-1185">Reference proteome</keyword>
<reference evidence="6 7" key="1">
    <citation type="submission" date="2019-12" db="EMBL/GenBank/DDBJ databases">
        <title>Halocatena pleomorpha gen. nov. sp. nov., an extremely halophilic archaeon of family Halobacteriaceae isolated from saltpan soil.</title>
        <authorList>
            <person name="Pal Y."/>
            <person name="Verma A."/>
            <person name="Krishnamurthi S."/>
            <person name="Kumar P."/>
        </authorList>
    </citation>
    <scope>NUCLEOTIDE SEQUENCE [LARGE SCALE GENOMIC DNA]</scope>
    <source>
        <strain evidence="6 7">JCM 16495</strain>
    </source>
</reference>
<evidence type="ECO:0000256" key="1">
    <source>
        <dbReference type="ARBA" id="ARBA00005695"/>
    </source>
</evidence>
<keyword evidence="2" id="KW-0813">Transport</keyword>
<dbReference type="InterPro" id="IPR039424">
    <property type="entry name" value="SBP_5"/>
</dbReference>
<organism evidence="6 7">
    <name type="scientific">Halomarina oriensis</name>
    <dbReference type="NCBI Taxonomy" id="671145"/>
    <lineage>
        <taxon>Archaea</taxon>
        <taxon>Methanobacteriati</taxon>
        <taxon>Methanobacteriota</taxon>
        <taxon>Stenosarchaea group</taxon>
        <taxon>Halobacteria</taxon>
        <taxon>Halobacteriales</taxon>
        <taxon>Natronomonadaceae</taxon>
        <taxon>Halomarina</taxon>
    </lineage>
</organism>
<evidence type="ECO:0000256" key="2">
    <source>
        <dbReference type="ARBA" id="ARBA00022448"/>
    </source>
</evidence>
<dbReference type="RefSeq" id="WP_158204696.1">
    <property type="nucleotide sequence ID" value="NZ_WSZK01000016.1"/>
</dbReference>
<feature type="region of interest" description="Disordered" evidence="4">
    <location>
        <begin position="16"/>
        <end position="58"/>
    </location>
</feature>
<dbReference type="Gene3D" id="3.40.190.10">
    <property type="entry name" value="Periplasmic binding protein-like II"/>
    <property type="match status" value="1"/>
</dbReference>
<comment type="similarity">
    <text evidence="1">Belongs to the bacterial solute-binding protein 5 family.</text>
</comment>
<dbReference type="OrthoDB" id="37176at2157"/>
<feature type="domain" description="Solute-binding protein family 5" evidence="5">
    <location>
        <begin position="104"/>
        <end position="514"/>
    </location>
</feature>
<evidence type="ECO:0000256" key="3">
    <source>
        <dbReference type="ARBA" id="ARBA00022729"/>
    </source>
</evidence>
<dbReference type="Proteomes" id="UP000451471">
    <property type="component" value="Unassembled WGS sequence"/>
</dbReference>
<protein>
    <recommendedName>
        <fullName evidence="5">Solute-binding protein family 5 domain-containing protein</fullName>
    </recommendedName>
</protein>
<dbReference type="PANTHER" id="PTHR30290">
    <property type="entry name" value="PERIPLASMIC BINDING COMPONENT OF ABC TRANSPORTER"/>
    <property type="match status" value="1"/>
</dbReference>
<dbReference type="EMBL" id="WSZK01000016">
    <property type="protein sequence ID" value="MWG35001.1"/>
    <property type="molecule type" value="Genomic_DNA"/>
</dbReference>
<feature type="compositionally biased region" description="Gly residues" evidence="4">
    <location>
        <begin position="26"/>
        <end position="38"/>
    </location>
</feature>